<evidence type="ECO:0000313" key="11">
    <source>
        <dbReference type="EMBL" id="MCF6774184.1"/>
    </source>
</evidence>
<gene>
    <name evidence="11" type="ORF">L3H44_07140</name>
</gene>
<evidence type="ECO:0000313" key="12">
    <source>
        <dbReference type="Proteomes" id="UP001200604"/>
    </source>
</evidence>
<evidence type="ECO:0000256" key="2">
    <source>
        <dbReference type="ARBA" id="ARBA00005346"/>
    </source>
</evidence>
<protein>
    <submittedName>
        <fullName evidence="11">Monovalent cation/H+ antiporter subunit D family protein</fullName>
    </submittedName>
</protein>
<feature type="transmembrane region" description="Helical" evidence="9">
    <location>
        <begin position="403"/>
        <end position="425"/>
    </location>
</feature>
<evidence type="ECO:0000256" key="3">
    <source>
        <dbReference type="ARBA" id="ARBA00022475"/>
    </source>
</evidence>
<feature type="transmembrane region" description="Helical" evidence="9">
    <location>
        <begin position="29"/>
        <end position="49"/>
    </location>
</feature>
<feature type="transmembrane region" description="Helical" evidence="9">
    <location>
        <begin position="323"/>
        <end position="343"/>
    </location>
</feature>
<evidence type="ECO:0000256" key="9">
    <source>
        <dbReference type="SAM" id="Phobius"/>
    </source>
</evidence>
<evidence type="ECO:0000256" key="8">
    <source>
        <dbReference type="SAM" id="MobiDB-lite"/>
    </source>
</evidence>
<feature type="transmembrane region" description="Helical" evidence="9">
    <location>
        <begin position="445"/>
        <end position="467"/>
    </location>
</feature>
<organism evidence="11 12">
    <name type="scientific">Corynebacterium parakroppenstedtii</name>
    <dbReference type="NCBI Taxonomy" id="2828363"/>
    <lineage>
        <taxon>Bacteria</taxon>
        <taxon>Bacillati</taxon>
        <taxon>Actinomycetota</taxon>
        <taxon>Actinomycetes</taxon>
        <taxon>Mycobacteriales</taxon>
        <taxon>Corynebacteriaceae</taxon>
        <taxon>Corynebacterium</taxon>
    </lineage>
</organism>
<dbReference type="PRINTS" id="PR01437">
    <property type="entry name" value="NUOXDRDTASE4"/>
</dbReference>
<dbReference type="NCBIfam" id="NF006239">
    <property type="entry name" value="PRK08375.1-5"/>
    <property type="match status" value="1"/>
</dbReference>
<feature type="domain" description="NADH:quinone oxidoreductase/Mrp antiporter transmembrane" evidence="10">
    <location>
        <begin position="125"/>
        <end position="406"/>
    </location>
</feature>
<feature type="transmembrane region" description="Helical" evidence="9">
    <location>
        <begin position="127"/>
        <end position="146"/>
    </location>
</feature>
<feature type="compositionally biased region" description="Basic and acidic residues" evidence="8">
    <location>
        <begin position="533"/>
        <end position="561"/>
    </location>
</feature>
<feature type="transmembrane region" description="Helical" evidence="9">
    <location>
        <begin position="292"/>
        <end position="311"/>
    </location>
</feature>
<keyword evidence="4 7" id="KW-0812">Transmembrane</keyword>
<dbReference type="PANTHER" id="PTHR42703:SF1">
    <property type="entry name" value="NA(+)_H(+) ANTIPORTER SUBUNIT D1"/>
    <property type="match status" value="1"/>
</dbReference>
<evidence type="ECO:0000259" key="10">
    <source>
        <dbReference type="Pfam" id="PF00361"/>
    </source>
</evidence>
<dbReference type="InterPro" id="IPR050586">
    <property type="entry name" value="CPA3_Na-H_Antiporter_D"/>
</dbReference>
<sequence length="576" mass="60425">MAALLPLFLAGPLAAAALAAMSPWKVLRIALAFVVPIVGFAAGLSLMIYHWNHPAIAENVGGYAAGIAIPFASDSFSSLMITMTSIVCLVSVWFATAVGEMNARFYPALVCMLMGGVYGAMSTADLFNLFVCIEVMLLPSYALLAMTGTLQRLRAGRLFVLVNLITSAVLVVGVTLTYATAGTSNLPALASAARGNGPVVVTGGLILLALAIKAGLFPVHTWLPRTYPNTSPAVMALFSGLHTKVAFYAIFRIYAVMFGLDDRWSWLILVICVAAMLVGSWAGLGERTMRSVLAYQMVNGMPFMLVGLAFVGHDPRRMLAAGVFYAVHHMTVIASLALSIGSIEETYGTGRLQRLSGLMRRDPLVAAVFVAGALSIVGLPPFSGVIGKLGVVMAVASDYSVKSWIVLAAIVIAGMGALLSMLRLWREVFWGKPMNPQYVDRQLAVPVRFILPSAVMALLSAALLVGAGPAISATNHAADSLLNVKAYQSAVLGDDAVGVANTGGAGLTGDSHDPADVPDDMIVHHDDEDEHAGDDHGVGEDNHAMGDGHATESGHHADSHQRQASAMIAGTTGGQE</sequence>
<evidence type="ECO:0000256" key="1">
    <source>
        <dbReference type="ARBA" id="ARBA00004651"/>
    </source>
</evidence>
<feature type="transmembrane region" description="Helical" evidence="9">
    <location>
        <begin position="264"/>
        <end position="285"/>
    </location>
</feature>
<accession>A0ABS9HLR6</accession>
<feature type="region of interest" description="Disordered" evidence="8">
    <location>
        <begin position="525"/>
        <end position="576"/>
    </location>
</feature>
<evidence type="ECO:0000256" key="6">
    <source>
        <dbReference type="ARBA" id="ARBA00023136"/>
    </source>
</evidence>
<comment type="subcellular location">
    <subcellularLocation>
        <location evidence="1">Cell membrane</location>
        <topology evidence="1">Multi-pass membrane protein</topology>
    </subcellularLocation>
    <subcellularLocation>
        <location evidence="7">Membrane</location>
        <topology evidence="7">Multi-pass membrane protein</topology>
    </subcellularLocation>
</comment>
<dbReference type="InterPro" id="IPR001750">
    <property type="entry name" value="ND/Mrp_TM"/>
</dbReference>
<keyword evidence="6 9" id="KW-0472">Membrane</keyword>
<name>A0ABS9HLR6_9CORY</name>
<comment type="similarity">
    <text evidence="2">Belongs to the CPA3 antiporters (TC 2.A.63) subunit D family.</text>
</comment>
<comment type="caution">
    <text evidence="11">The sequence shown here is derived from an EMBL/GenBank/DDBJ whole genome shotgun (WGS) entry which is preliminary data.</text>
</comment>
<feature type="transmembrane region" description="Helical" evidence="9">
    <location>
        <begin position="235"/>
        <end position="258"/>
    </location>
</feature>
<feature type="transmembrane region" description="Helical" evidence="9">
    <location>
        <begin position="105"/>
        <end position="121"/>
    </location>
</feature>
<reference evidence="11 12" key="1">
    <citation type="submission" date="2022-01" db="EMBL/GenBank/DDBJ databases">
        <title>Identification and Characterization of Corynebacterium sp.</title>
        <authorList>
            <person name="Luo Q."/>
            <person name="Qu P."/>
            <person name="Chen Q."/>
        </authorList>
    </citation>
    <scope>NUCLEOTIDE SEQUENCE [LARGE SCALE GENOMIC DNA]</scope>
    <source>
        <strain evidence="11 12">MC-12</strain>
    </source>
</reference>
<feature type="transmembrane region" description="Helical" evidence="9">
    <location>
        <begin position="79"/>
        <end position="98"/>
    </location>
</feature>
<keyword evidence="3" id="KW-1003">Cell membrane</keyword>
<keyword evidence="5 9" id="KW-1133">Transmembrane helix</keyword>
<dbReference type="Pfam" id="PF00361">
    <property type="entry name" value="Proton_antipo_M"/>
    <property type="match status" value="1"/>
</dbReference>
<evidence type="ECO:0000256" key="5">
    <source>
        <dbReference type="ARBA" id="ARBA00022989"/>
    </source>
</evidence>
<evidence type="ECO:0000256" key="4">
    <source>
        <dbReference type="ARBA" id="ARBA00022692"/>
    </source>
</evidence>
<keyword evidence="12" id="KW-1185">Reference proteome</keyword>
<feature type="transmembrane region" description="Helical" evidence="9">
    <location>
        <begin position="158"/>
        <end position="179"/>
    </location>
</feature>
<dbReference type="Proteomes" id="UP001200604">
    <property type="component" value="Unassembled WGS sequence"/>
</dbReference>
<dbReference type="EMBL" id="JAKJKU010000003">
    <property type="protein sequence ID" value="MCF6774184.1"/>
    <property type="molecule type" value="Genomic_DNA"/>
</dbReference>
<feature type="transmembrane region" description="Helical" evidence="9">
    <location>
        <begin position="199"/>
        <end position="223"/>
    </location>
</feature>
<evidence type="ECO:0000256" key="7">
    <source>
        <dbReference type="RuleBase" id="RU000320"/>
    </source>
</evidence>
<proteinExistence type="inferred from homology"/>
<dbReference type="PANTHER" id="PTHR42703">
    <property type="entry name" value="NADH DEHYDROGENASE"/>
    <property type="match status" value="1"/>
</dbReference>
<dbReference type="InterPro" id="IPR003918">
    <property type="entry name" value="NADH_UbQ_OxRdtase"/>
</dbReference>
<feature type="transmembrane region" description="Helical" evidence="9">
    <location>
        <begin position="364"/>
        <end position="383"/>
    </location>
</feature>